<dbReference type="PANTHER" id="PTHR31672">
    <property type="entry name" value="BNACNNG10540D PROTEIN"/>
    <property type="match status" value="1"/>
</dbReference>
<reference evidence="2" key="1">
    <citation type="submission" date="2023-03" db="EMBL/GenBank/DDBJ databases">
        <title>Chromosome-scale reference genome and RAD-based genetic map of yellow starthistle (Centaurea solstitialis) reveal putative structural variation and QTLs associated with invader traits.</title>
        <authorList>
            <person name="Reatini B."/>
            <person name="Cang F.A."/>
            <person name="Jiang Q."/>
            <person name="Mckibben M.T.W."/>
            <person name="Barker M.S."/>
            <person name="Rieseberg L.H."/>
            <person name="Dlugosch K.M."/>
        </authorList>
    </citation>
    <scope>NUCLEOTIDE SEQUENCE</scope>
    <source>
        <strain evidence="2">CAN-66</strain>
        <tissue evidence="2">Leaf</tissue>
    </source>
</reference>
<name>A0AA38WH77_9ASTR</name>
<dbReference type="Proteomes" id="UP001172457">
    <property type="component" value="Chromosome 4"/>
</dbReference>
<dbReference type="InterPro" id="IPR006527">
    <property type="entry name" value="F-box-assoc_dom_typ1"/>
</dbReference>
<dbReference type="InterPro" id="IPR015915">
    <property type="entry name" value="Kelch-typ_b-propeller"/>
</dbReference>
<comment type="caution">
    <text evidence="2">The sequence shown here is derived from an EMBL/GenBank/DDBJ whole genome shotgun (WGS) entry which is preliminary data.</text>
</comment>
<dbReference type="InterPro" id="IPR050796">
    <property type="entry name" value="SCF_F-box_component"/>
</dbReference>
<gene>
    <name evidence="2" type="ORF">OSB04_016200</name>
</gene>
<keyword evidence="3" id="KW-1185">Reference proteome</keyword>
<proteinExistence type="predicted"/>
<sequence length="251" mass="29527">MKEYGIKNSWHKEVVITEAITKWLDWPYLDYIYVIDGLKDGTILLTSSEAEVYTLGTCQWRRVKGVPYWVYRSYLCYNPYGSHGTYLNDHCHWIVDDQHALEKLCRFDLDKETFQLFPSPPPEAIQGNEYHDQSLGVLKGCLCQLDAYVSQFTIWVMREYGVKNSWHKEVVIKQGSSFDLRWPQIWPAMYLIGELKDGSILTVCNYKLWAFHPRSKKIEATKIHDPNVTGLAYRPSFLKLRNFESERVHIF</sequence>
<dbReference type="AlphaFoldDB" id="A0AA38WH77"/>
<dbReference type="Pfam" id="PF07734">
    <property type="entry name" value="FBA_1"/>
    <property type="match status" value="1"/>
</dbReference>
<feature type="domain" description="F-box associated beta-propeller type 1" evidence="1">
    <location>
        <begin position="47"/>
        <end position="194"/>
    </location>
</feature>
<evidence type="ECO:0000259" key="1">
    <source>
        <dbReference type="Pfam" id="PF07734"/>
    </source>
</evidence>
<accession>A0AA38WH77</accession>
<dbReference type="NCBIfam" id="TIGR01640">
    <property type="entry name" value="F_box_assoc_1"/>
    <property type="match status" value="1"/>
</dbReference>
<protein>
    <recommendedName>
        <fullName evidence="1">F-box associated beta-propeller type 1 domain-containing protein</fullName>
    </recommendedName>
</protein>
<evidence type="ECO:0000313" key="3">
    <source>
        <dbReference type="Proteomes" id="UP001172457"/>
    </source>
</evidence>
<dbReference type="EMBL" id="JARYMX010000004">
    <property type="protein sequence ID" value="KAJ9552155.1"/>
    <property type="molecule type" value="Genomic_DNA"/>
</dbReference>
<evidence type="ECO:0000313" key="2">
    <source>
        <dbReference type="EMBL" id="KAJ9552155.1"/>
    </source>
</evidence>
<dbReference type="InterPro" id="IPR017451">
    <property type="entry name" value="F-box-assoc_interact_dom"/>
</dbReference>
<dbReference type="PANTHER" id="PTHR31672:SF13">
    <property type="entry name" value="F-BOX PROTEIN CPR30-LIKE"/>
    <property type="match status" value="1"/>
</dbReference>
<organism evidence="2 3">
    <name type="scientific">Centaurea solstitialis</name>
    <name type="common">yellow star-thistle</name>
    <dbReference type="NCBI Taxonomy" id="347529"/>
    <lineage>
        <taxon>Eukaryota</taxon>
        <taxon>Viridiplantae</taxon>
        <taxon>Streptophyta</taxon>
        <taxon>Embryophyta</taxon>
        <taxon>Tracheophyta</taxon>
        <taxon>Spermatophyta</taxon>
        <taxon>Magnoliopsida</taxon>
        <taxon>eudicotyledons</taxon>
        <taxon>Gunneridae</taxon>
        <taxon>Pentapetalae</taxon>
        <taxon>asterids</taxon>
        <taxon>campanulids</taxon>
        <taxon>Asterales</taxon>
        <taxon>Asteraceae</taxon>
        <taxon>Carduoideae</taxon>
        <taxon>Cardueae</taxon>
        <taxon>Centaureinae</taxon>
        <taxon>Centaurea</taxon>
    </lineage>
</organism>
<dbReference type="SUPFAM" id="SSF117281">
    <property type="entry name" value="Kelch motif"/>
    <property type="match status" value="1"/>
</dbReference>